<keyword evidence="3" id="KW-0804">Transcription</keyword>
<dbReference type="OrthoDB" id="3173376at2"/>
<gene>
    <name evidence="6" type="ORF">F8O01_01220</name>
</gene>
<dbReference type="Gene3D" id="1.10.357.10">
    <property type="entry name" value="Tetracycline Repressor, domain 2"/>
    <property type="match status" value="1"/>
</dbReference>
<evidence type="ECO:0000256" key="4">
    <source>
        <dbReference type="PROSITE-ProRule" id="PRU00335"/>
    </source>
</evidence>
<dbReference type="Pfam" id="PF13305">
    <property type="entry name" value="TetR_C_33"/>
    <property type="match status" value="1"/>
</dbReference>
<keyword evidence="7" id="KW-1185">Reference proteome</keyword>
<name>A0A7J5C296_9MICO</name>
<proteinExistence type="predicted"/>
<dbReference type="PROSITE" id="PS50977">
    <property type="entry name" value="HTH_TETR_2"/>
    <property type="match status" value="1"/>
</dbReference>
<evidence type="ECO:0000313" key="7">
    <source>
        <dbReference type="Proteomes" id="UP000467240"/>
    </source>
</evidence>
<organism evidence="6 7">
    <name type="scientific">Pseudoclavibacter chungangensis</name>
    <dbReference type="NCBI Taxonomy" id="587635"/>
    <lineage>
        <taxon>Bacteria</taxon>
        <taxon>Bacillati</taxon>
        <taxon>Actinomycetota</taxon>
        <taxon>Actinomycetes</taxon>
        <taxon>Micrococcales</taxon>
        <taxon>Microbacteriaceae</taxon>
        <taxon>Pseudoclavibacter</taxon>
    </lineage>
</organism>
<dbReference type="Proteomes" id="UP000467240">
    <property type="component" value="Unassembled WGS sequence"/>
</dbReference>
<evidence type="ECO:0000313" key="6">
    <source>
        <dbReference type="EMBL" id="KAB1662593.1"/>
    </source>
</evidence>
<dbReference type="InterPro" id="IPR036271">
    <property type="entry name" value="Tet_transcr_reg_TetR-rel_C_sf"/>
</dbReference>
<dbReference type="PRINTS" id="PR00455">
    <property type="entry name" value="HTHTETR"/>
</dbReference>
<feature type="DNA-binding region" description="H-T-H motif" evidence="4">
    <location>
        <begin position="30"/>
        <end position="49"/>
    </location>
</feature>
<dbReference type="SUPFAM" id="SSF46689">
    <property type="entry name" value="Homeodomain-like"/>
    <property type="match status" value="1"/>
</dbReference>
<reference evidence="6 7" key="1">
    <citation type="submission" date="2019-09" db="EMBL/GenBank/DDBJ databases">
        <title>Phylogeny of genus Pseudoclavibacter and closely related genus.</title>
        <authorList>
            <person name="Li Y."/>
        </authorList>
    </citation>
    <scope>NUCLEOTIDE SEQUENCE [LARGE SCALE GENOMIC DNA]</scope>
    <source>
        <strain evidence="6 7">DSM 23821</strain>
    </source>
</reference>
<dbReference type="InterPro" id="IPR050109">
    <property type="entry name" value="HTH-type_TetR-like_transc_reg"/>
</dbReference>
<evidence type="ECO:0000259" key="5">
    <source>
        <dbReference type="PROSITE" id="PS50977"/>
    </source>
</evidence>
<sequence length="199" mass="21013">MSPRDPGPTRAAVLAAAAQLLERGGPEAVTLRGVGEAAGVSRSAPYRHFDDKTALLTELATQTLSELADRIRTAAAEIDDPARSLRAGCAAYIAHALEHPQHYQLVFGSEPIGHPTPELERAADAGMDAITEIVERAQGTGWRQGLPTRELATVVWVALHGIAQLDITGHLHEPRTLDGSTRVGELVDLALTALGVDAA</sequence>
<dbReference type="EMBL" id="WBJZ01000001">
    <property type="protein sequence ID" value="KAB1662593.1"/>
    <property type="molecule type" value="Genomic_DNA"/>
</dbReference>
<dbReference type="InterPro" id="IPR009057">
    <property type="entry name" value="Homeodomain-like_sf"/>
</dbReference>
<evidence type="ECO:0000256" key="2">
    <source>
        <dbReference type="ARBA" id="ARBA00023125"/>
    </source>
</evidence>
<accession>A0A7J5C296</accession>
<evidence type="ECO:0000256" key="3">
    <source>
        <dbReference type="ARBA" id="ARBA00023163"/>
    </source>
</evidence>
<dbReference type="Pfam" id="PF00440">
    <property type="entry name" value="TetR_N"/>
    <property type="match status" value="1"/>
</dbReference>
<keyword evidence="2 4" id="KW-0238">DNA-binding</keyword>
<protein>
    <submittedName>
        <fullName evidence="6">TetR/AcrR family transcriptional regulator</fullName>
    </submittedName>
</protein>
<dbReference type="PANTHER" id="PTHR30055:SF220">
    <property type="entry name" value="TETR-FAMILY REGULATORY PROTEIN"/>
    <property type="match status" value="1"/>
</dbReference>
<keyword evidence="1" id="KW-0805">Transcription regulation</keyword>
<dbReference type="InterPro" id="IPR001647">
    <property type="entry name" value="HTH_TetR"/>
</dbReference>
<dbReference type="InterPro" id="IPR025996">
    <property type="entry name" value="MT1864/Rv1816-like_C"/>
</dbReference>
<dbReference type="GO" id="GO:0000976">
    <property type="term" value="F:transcription cis-regulatory region binding"/>
    <property type="evidence" value="ECO:0007669"/>
    <property type="project" value="TreeGrafter"/>
</dbReference>
<dbReference type="PANTHER" id="PTHR30055">
    <property type="entry name" value="HTH-TYPE TRANSCRIPTIONAL REGULATOR RUTR"/>
    <property type="match status" value="1"/>
</dbReference>
<comment type="caution">
    <text evidence="6">The sequence shown here is derived from an EMBL/GenBank/DDBJ whole genome shotgun (WGS) entry which is preliminary data.</text>
</comment>
<feature type="domain" description="HTH tetR-type" evidence="5">
    <location>
        <begin position="7"/>
        <end position="67"/>
    </location>
</feature>
<dbReference type="RefSeq" id="WP_158039026.1">
    <property type="nucleotide sequence ID" value="NZ_JACCFV010000001.1"/>
</dbReference>
<dbReference type="SUPFAM" id="SSF48498">
    <property type="entry name" value="Tetracyclin repressor-like, C-terminal domain"/>
    <property type="match status" value="1"/>
</dbReference>
<evidence type="ECO:0000256" key="1">
    <source>
        <dbReference type="ARBA" id="ARBA00023015"/>
    </source>
</evidence>
<dbReference type="GO" id="GO:0003700">
    <property type="term" value="F:DNA-binding transcription factor activity"/>
    <property type="evidence" value="ECO:0007669"/>
    <property type="project" value="TreeGrafter"/>
</dbReference>
<dbReference type="AlphaFoldDB" id="A0A7J5C296"/>